<dbReference type="Proteomes" id="UP000289857">
    <property type="component" value="Unassembled WGS sequence"/>
</dbReference>
<evidence type="ECO:0000313" key="4">
    <source>
        <dbReference type="Proteomes" id="UP000289857"/>
    </source>
</evidence>
<feature type="domain" description="DUF4296" evidence="2">
    <location>
        <begin position="53"/>
        <end position="134"/>
    </location>
</feature>
<dbReference type="AlphaFoldDB" id="A0A4V1N334"/>
<keyword evidence="4" id="KW-1185">Reference proteome</keyword>
<comment type="caution">
    <text evidence="3">The sequence shown here is derived from an EMBL/GenBank/DDBJ whole genome shotgun (WGS) entry which is preliminary data.</text>
</comment>
<evidence type="ECO:0000313" key="3">
    <source>
        <dbReference type="EMBL" id="RXR24610.1"/>
    </source>
</evidence>
<evidence type="ECO:0000259" key="2">
    <source>
        <dbReference type="Pfam" id="PF14129"/>
    </source>
</evidence>
<name>A0A4V1N334_9FLAO</name>
<dbReference type="InterPro" id="IPR025381">
    <property type="entry name" value="DUF4296"/>
</dbReference>
<evidence type="ECO:0000256" key="1">
    <source>
        <dbReference type="SAM" id="MobiDB-lite"/>
    </source>
</evidence>
<protein>
    <submittedName>
        <fullName evidence="3">DUF4296 domain-containing protein</fullName>
    </submittedName>
</protein>
<accession>A0A4V1N334</accession>
<dbReference type="OrthoDB" id="1525222at2"/>
<feature type="region of interest" description="Disordered" evidence="1">
    <location>
        <begin position="133"/>
        <end position="153"/>
    </location>
</feature>
<reference evidence="4" key="1">
    <citation type="submission" date="2019-01" db="EMBL/GenBank/DDBJ databases">
        <title>Cytophagaceae bacterium strain CAR-16.</title>
        <authorList>
            <person name="Chen W.-M."/>
        </authorList>
    </citation>
    <scope>NUCLEOTIDE SEQUENCE [LARGE SCALE GENOMIC DNA]</scope>
    <source>
        <strain evidence="4">WWJ-16</strain>
    </source>
</reference>
<sequence>MEKWFLKTGKSMILKQGNDFCLIECKATMKKIIAIGLLVFLGISCKDDAITPPKNKIDKETMINILYDMAVLEAARSQSYVTQVNYPSSVQFVKEKYKIDSLTLAENTKFYASDLKGFKKMYEEVRNRLEESRKAAGDVVNPNPVNASEGVVK</sequence>
<gene>
    <name evidence="3" type="ORF">EQG61_03965</name>
</gene>
<proteinExistence type="predicted"/>
<dbReference type="Pfam" id="PF14129">
    <property type="entry name" value="DUF4296"/>
    <property type="match status" value="1"/>
</dbReference>
<organism evidence="3 4">
    <name type="scientific">Flavobacterium stagni</name>
    <dbReference type="NCBI Taxonomy" id="2506421"/>
    <lineage>
        <taxon>Bacteria</taxon>
        <taxon>Pseudomonadati</taxon>
        <taxon>Bacteroidota</taxon>
        <taxon>Flavobacteriia</taxon>
        <taxon>Flavobacteriales</taxon>
        <taxon>Flavobacteriaceae</taxon>
        <taxon>Flavobacterium</taxon>
    </lineage>
</organism>
<dbReference type="EMBL" id="SBKN01000001">
    <property type="protein sequence ID" value="RXR24610.1"/>
    <property type="molecule type" value="Genomic_DNA"/>
</dbReference>